<protein>
    <submittedName>
        <fullName evidence="1">Uncharacterized protein</fullName>
    </submittedName>
</protein>
<reference evidence="1" key="1">
    <citation type="submission" date="2021-01" db="EMBL/GenBank/DDBJ databases">
        <title>Whole genome shotgun sequence of Actinoplanes capillaceus NBRC 16408.</title>
        <authorList>
            <person name="Komaki H."/>
            <person name="Tamura T."/>
        </authorList>
    </citation>
    <scope>NUCLEOTIDE SEQUENCE [LARGE SCALE GENOMIC DNA]</scope>
    <source>
        <strain evidence="1">NBRC 16408</strain>
    </source>
</reference>
<name>A0ABQ3WQY9_9ACTN</name>
<proteinExistence type="predicted"/>
<evidence type="ECO:0000313" key="1">
    <source>
        <dbReference type="EMBL" id="GID48703.1"/>
    </source>
</evidence>
<gene>
    <name evidence="1" type="ORF">Aca07nite_59780</name>
</gene>
<accession>A0ABQ3WQY9</accession>
<comment type="caution">
    <text evidence="1">The sequence shown here is derived from an EMBL/GenBank/DDBJ whole genome shotgun (WGS) entry which is preliminary data.</text>
</comment>
<dbReference type="EMBL" id="BOMF01000107">
    <property type="protein sequence ID" value="GID48703.1"/>
    <property type="molecule type" value="Genomic_DNA"/>
</dbReference>
<sequence>MQCLADLDGRFRVTARHHCSAFSRYVTGPASIPAAGLETKASSIMIGAGYPEPGAALPPRNAAGQ</sequence>
<organism evidence="1">
    <name type="scientific">Actinoplanes campanulatus</name>
    <dbReference type="NCBI Taxonomy" id="113559"/>
    <lineage>
        <taxon>Bacteria</taxon>
        <taxon>Bacillati</taxon>
        <taxon>Actinomycetota</taxon>
        <taxon>Actinomycetes</taxon>
        <taxon>Micromonosporales</taxon>
        <taxon>Micromonosporaceae</taxon>
        <taxon>Actinoplanes</taxon>
    </lineage>
</organism>